<name>A0ABQ7PYG9_PLUXY</name>
<accession>A0ABQ7PYG9</accession>
<evidence type="ECO:0000256" key="4">
    <source>
        <dbReference type="ARBA" id="ARBA00022857"/>
    </source>
</evidence>
<evidence type="ECO:0000256" key="6">
    <source>
        <dbReference type="SAM" id="SignalP"/>
    </source>
</evidence>
<dbReference type="Pfam" id="PF00743">
    <property type="entry name" value="FMO-like"/>
    <property type="match status" value="1"/>
</dbReference>
<feature type="non-terminal residue" evidence="7">
    <location>
        <position position="268"/>
    </location>
</feature>
<proteinExistence type="inferred from homology"/>
<protein>
    <recommendedName>
        <fullName evidence="9">Flavin-containing monooxygenase</fullName>
    </recommendedName>
</protein>
<evidence type="ECO:0000313" key="8">
    <source>
        <dbReference type="Proteomes" id="UP000823941"/>
    </source>
</evidence>
<dbReference type="InterPro" id="IPR036188">
    <property type="entry name" value="FAD/NAD-bd_sf"/>
</dbReference>
<dbReference type="PANTHER" id="PTHR23023">
    <property type="entry name" value="DIMETHYLANILINE MONOOXYGENASE"/>
    <property type="match status" value="1"/>
</dbReference>
<comment type="caution">
    <text evidence="7">The sequence shown here is derived from an EMBL/GenBank/DDBJ whole genome shotgun (WGS) entry which is preliminary data.</text>
</comment>
<dbReference type="EMBL" id="JAHIBW010000025">
    <property type="protein sequence ID" value="KAG7298026.1"/>
    <property type="molecule type" value="Genomic_DNA"/>
</dbReference>
<keyword evidence="6" id="KW-0732">Signal</keyword>
<evidence type="ECO:0000256" key="2">
    <source>
        <dbReference type="ARBA" id="ARBA00022630"/>
    </source>
</evidence>
<sequence length="268" mass="30728">MAKLSLVFCVVLCLLNLVIEVTNGLAVPRSSGRTCIIGAGISGLATAKYLQDYGVTNFTVFEATRHIGGTWRFDPHVGVDEDGLPLYTSQYKYLRTNTPRETMEFEEFPFPEGTPSYPSGTCYYKYLKLFTKNYDLYKYIQFRSHVRSVRWNKDRWSLSYHNTETQSDEVASCDYVVLCSGHYSKPRWPKFEGAEAFKGSMIHSHDYKEPEPYRNRRVLLLGAGPSGLDLATHLVNVTQKLVHSHHLVYNQPNFPKNYVKKPDIRAFT</sequence>
<dbReference type="Gene3D" id="3.50.50.60">
    <property type="entry name" value="FAD/NAD(P)-binding domain"/>
    <property type="match status" value="1"/>
</dbReference>
<keyword evidence="4" id="KW-0521">NADP</keyword>
<dbReference type="PRINTS" id="PR00370">
    <property type="entry name" value="FMOXYGENASE"/>
</dbReference>
<evidence type="ECO:0008006" key="9">
    <source>
        <dbReference type="Google" id="ProtNLM"/>
    </source>
</evidence>
<dbReference type="SUPFAM" id="SSF51905">
    <property type="entry name" value="FAD/NAD(P)-binding domain"/>
    <property type="match status" value="1"/>
</dbReference>
<evidence type="ECO:0000256" key="3">
    <source>
        <dbReference type="ARBA" id="ARBA00022827"/>
    </source>
</evidence>
<evidence type="ECO:0000256" key="5">
    <source>
        <dbReference type="ARBA" id="ARBA00023002"/>
    </source>
</evidence>
<keyword evidence="8" id="KW-1185">Reference proteome</keyword>
<dbReference type="InterPro" id="IPR050346">
    <property type="entry name" value="FMO-like"/>
</dbReference>
<evidence type="ECO:0000313" key="7">
    <source>
        <dbReference type="EMBL" id="KAG7298026.1"/>
    </source>
</evidence>
<dbReference type="InterPro" id="IPR020946">
    <property type="entry name" value="Flavin_mOase-like"/>
</dbReference>
<dbReference type="InterPro" id="IPR000960">
    <property type="entry name" value="Flavin_mOase"/>
</dbReference>
<feature type="chain" id="PRO_5047519970" description="Flavin-containing monooxygenase" evidence="6">
    <location>
        <begin position="25"/>
        <end position="268"/>
    </location>
</feature>
<feature type="signal peptide" evidence="6">
    <location>
        <begin position="1"/>
        <end position="24"/>
    </location>
</feature>
<keyword evidence="2" id="KW-0285">Flavoprotein</keyword>
<keyword evidence="5" id="KW-0560">Oxidoreductase</keyword>
<reference evidence="7 8" key="1">
    <citation type="submission" date="2021-06" db="EMBL/GenBank/DDBJ databases">
        <title>A haploid diamondback moth (Plutella xylostella L.) genome assembly resolves 31 chromosomes and identifies a diamide resistance mutation.</title>
        <authorList>
            <person name="Ward C.M."/>
            <person name="Perry K.D."/>
            <person name="Baker G."/>
            <person name="Powis K."/>
            <person name="Heckel D.G."/>
            <person name="Baxter S.W."/>
        </authorList>
    </citation>
    <scope>NUCLEOTIDE SEQUENCE [LARGE SCALE GENOMIC DNA]</scope>
    <source>
        <strain evidence="7 8">LV</strain>
        <tissue evidence="7">Single pupa</tissue>
    </source>
</reference>
<dbReference type="Proteomes" id="UP000823941">
    <property type="component" value="Chromosome 25"/>
</dbReference>
<comment type="similarity">
    <text evidence="1">Belongs to the FMO family.</text>
</comment>
<gene>
    <name evidence="7" type="ORF">JYU34_018788</name>
</gene>
<keyword evidence="3" id="KW-0274">FAD</keyword>
<evidence type="ECO:0000256" key="1">
    <source>
        <dbReference type="ARBA" id="ARBA00009183"/>
    </source>
</evidence>
<organism evidence="7 8">
    <name type="scientific">Plutella xylostella</name>
    <name type="common">Diamondback moth</name>
    <name type="synonym">Plutella maculipennis</name>
    <dbReference type="NCBI Taxonomy" id="51655"/>
    <lineage>
        <taxon>Eukaryota</taxon>
        <taxon>Metazoa</taxon>
        <taxon>Ecdysozoa</taxon>
        <taxon>Arthropoda</taxon>
        <taxon>Hexapoda</taxon>
        <taxon>Insecta</taxon>
        <taxon>Pterygota</taxon>
        <taxon>Neoptera</taxon>
        <taxon>Endopterygota</taxon>
        <taxon>Lepidoptera</taxon>
        <taxon>Glossata</taxon>
        <taxon>Ditrysia</taxon>
        <taxon>Yponomeutoidea</taxon>
        <taxon>Plutellidae</taxon>
        <taxon>Plutella</taxon>
    </lineage>
</organism>